<evidence type="ECO:0000313" key="4">
    <source>
        <dbReference type="Proteomes" id="UP000553059"/>
    </source>
</evidence>
<dbReference type="EMBL" id="DUTF01000142">
    <property type="protein sequence ID" value="HHY26349.1"/>
    <property type="molecule type" value="Genomic_DNA"/>
</dbReference>
<name>A0A7C6Z3L0_9FIRM</name>
<gene>
    <name evidence="3" type="ORF">GX523_06290</name>
</gene>
<protein>
    <recommendedName>
        <fullName evidence="5">Lipoprotein</fullName>
    </recommendedName>
</protein>
<proteinExistence type="predicted"/>
<keyword evidence="2" id="KW-0732">Signal</keyword>
<evidence type="ECO:0000313" key="3">
    <source>
        <dbReference type="EMBL" id="HHY26349.1"/>
    </source>
</evidence>
<evidence type="ECO:0000256" key="2">
    <source>
        <dbReference type="SAM" id="SignalP"/>
    </source>
</evidence>
<feature type="region of interest" description="Disordered" evidence="1">
    <location>
        <begin position="23"/>
        <end position="53"/>
    </location>
</feature>
<evidence type="ECO:0008006" key="5">
    <source>
        <dbReference type="Google" id="ProtNLM"/>
    </source>
</evidence>
<comment type="caution">
    <text evidence="3">The sequence shown here is derived from an EMBL/GenBank/DDBJ whole genome shotgun (WGS) entry which is preliminary data.</text>
</comment>
<feature type="signal peptide" evidence="2">
    <location>
        <begin position="1"/>
        <end position="26"/>
    </location>
</feature>
<reference evidence="3 4" key="1">
    <citation type="journal article" date="2020" name="Biotechnol. Biofuels">
        <title>New insights from the biogas microbiome by comprehensive genome-resolved metagenomics of nearly 1600 species originating from multiple anaerobic digesters.</title>
        <authorList>
            <person name="Campanaro S."/>
            <person name="Treu L."/>
            <person name="Rodriguez-R L.M."/>
            <person name="Kovalovszki A."/>
            <person name="Ziels R.M."/>
            <person name="Maus I."/>
            <person name="Zhu X."/>
            <person name="Kougias P.G."/>
            <person name="Basile A."/>
            <person name="Luo G."/>
            <person name="Schluter A."/>
            <person name="Konstantinidis K.T."/>
            <person name="Angelidaki I."/>
        </authorList>
    </citation>
    <scope>NUCLEOTIDE SEQUENCE [LARGE SCALE GENOMIC DNA]</scope>
    <source>
        <strain evidence="3">AS05jafATM_4</strain>
    </source>
</reference>
<dbReference type="AlphaFoldDB" id="A0A7C6Z3L0"/>
<dbReference type="Proteomes" id="UP000553059">
    <property type="component" value="Unassembled WGS sequence"/>
</dbReference>
<accession>A0A7C6Z3L0</accession>
<evidence type="ECO:0000256" key="1">
    <source>
        <dbReference type="SAM" id="MobiDB-lite"/>
    </source>
</evidence>
<sequence length="211" mass="22913">MKKVFYLIMSAVIAITLVGCSSDSSAPQKVETPKADTPAQKEEPQQVPTPPAEPAVKTYKDGMHKVGTDIPAGEYVLMSNSFMSYFEVANDSKGTLDSIIANDNFYTRSIVTVKDGQYLKLQGCKAYAFVDAPKVEIKDGFLPEGMYKVGVDIPAGEYKVIPEGMGYVEVSSNSTHDLMSIVSNDNLTGESYITVQDGQYLKLSGAKLKLN</sequence>
<organism evidence="3 4">
    <name type="scientific">Desulfitobacterium dehalogenans</name>
    <dbReference type="NCBI Taxonomy" id="36854"/>
    <lineage>
        <taxon>Bacteria</taxon>
        <taxon>Bacillati</taxon>
        <taxon>Bacillota</taxon>
        <taxon>Clostridia</taxon>
        <taxon>Eubacteriales</taxon>
        <taxon>Desulfitobacteriaceae</taxon>
        <taxon>Desulfitobacterium</taxon>
    </lineage>
</organism>
<dbReference type="PROSITE" id="PS51257">
    <property type="entry name" value="PROKAR_LIPOPROTEIN"/>
    <property type="match status" value="1"/>
</dbReference>
<feature type="compositionally biased region" description="Basic and acidic residues" evidence="1">
    <location>
        <begin position="31"/>
        <end position="44"/>
    </location>
</feature>
<feature type="chain" id="PRO_5027758847" description="Lipoprotein" evidence="2">
    <location>
        <begin position="27"/>
        <end position="211"/>
    </location>
</feature>